<dbReference type="InterPro" id="IPR018810">
    <property type="entry name" value="UPF0662"/>
</dbReference>
<reference evidence="3" key="1">
    <citation type="journal article" date="2017" name="Nucleic Acids Res.">
        <title>Proteogenomics produces comprehensive and highly accurate protein-coding gene annotation in a complete genome assembly of Malassezia sympodialis.</title>
        <authorList>
            <person name="Zhu Y."/>
            <person name="Engstroem P.G."/>
            <person name="Tellgren-Roth C."/>
            <person name="Baudo C.D."/>
            <person name="Kennell J.C."/>
            <person name="Sun S."/>
            <person name="Billmyre R.B."/>
            <person name="Schroeder M.S."/>
            <person name="Andersson A."/>
            <person name="Holm T."/>
            <person name="Sigurgeirsson B."/>
            <person name="Wu G."/>
            <person name="Sankaranarayanan S.R."/>
            <person name="Siddharthan R."/>
            <person name="Sanyal K."/>
            <person name="Lundeberg J."/>
            <person name="Nystedt B."/>
            <person name="Boekhout T."/>
            <person name="Dawson T.L. Jr."/>
            <person name="Heitman J."/>
            <person name="Scheynius A."/>
            <person name="Lehtioe J."/>
        </authorList>
    </citation>
    <scope>NUCLEOTIDE SEQUENCE [LARGE SCALE GENOMIC DNA]</scope>
    <source>
        <strain evidence="3">ATCC 42132</strain>
    </source>
</reference>
<proteinExistence type="predicted"/>
<dbReference type="OrthoDB" id="2011986at2759"/>
<feature type="region of interest" description="Disordered" evidence="1">
    <location>
        <begin position="466"/>
        <end position="540"/>
    </location>
</feature>
<dbReference type="KEGG" id="msym:MSY001_1675"/>
<dbReference type="GO" id="GO:0005634">
    <property type="term" value="C:nucleus"/>
    <property type="evidence" value="ECO:0007669"/>
    <property type="project" value="TreeGrafter"/>
</dbReference>
<keyword evidence="3" id="KW-1185">Reference proteome</keyword>
<name>M5E954_MALS4</name>
<dbReference type="PANTHER" id="PTHR28086">
    <property type="entry name" value="UPF0662 PROTEIN YPL260W"/>
    <property type="match status" value="1"/>
</dbReference>
<dbReference type="Proteomes" id="UP000186303">
    <property type="component" value="Chromosome 7"/>
</dbReference>
<feature type="compositionally biased region" description="Polar residues" evidence="1">
    <location>
        <begin position="531"/>
        <end position="540"/>
    </location>
</feature>
<dbReference type="RefSeq" id="XP_018740240.1">
    <property type="nucleotide sequence ID" value="XM_018883485.1"/>
</dbReference>
<evidence type="ECO:0000256" key="1">
    <source>
        <dbReference type="SAM" id="MobiDB-lite"/>
    </source>
</evidence>
<sequence>MSGIPPEELPILEALINIRHQLTAFKTFNTEFANPHDVQMIYNAVLKQIAKLNRIREEQHVSSVAQDASNEAATMDATSATNTDSTATKNTRVDTMLVDVFYLLSLFFITVGRSRECPALFSQIGCMKQLLDHLDESAVYTEADLTPFVARIQELREIVRNDERENKHPPQLTKLMSRKLEACQQVTNKLQNALSVISVELLPIHQKLVQIRRQLNAAAARPKPPKAEVRQLQEELRKIESKRVDGKFLGPGGSSVPEGQEMLAGLLESCFELSNDILVRNSTVSPTLQPIYDRLLETKQQLEHLEQRHRWSLKETDLWTYHLTLKDIDRMRVDGRFVDSEGRQPEGQLVLLYLLRRSYGLINKLLSSSEPLSEELIPISDKLSTISKCLREVSKFGGTFTLRDMYPYRLALHQIASLRKPILDKEGHPTDELRWFASDGSVPEGQGIIQAQFEEVEQTIEELLNREEEDDDDDEGTMWDSSAVSSRSGTYESDTASDSDRIPTTSQMHGSRSGHSLTSHSLDTEPLAEQLAQSTQRLAL</sequence>
<dbReference type="Pfam" id="PF10303">
    <property type="entry name" value="DUF2408"/>
    <property type="match status" value="1"/>
</dbReference>
<keyword evidence="2" id="KW-0418">Kinase</keyword>
<dbReference type="VEuPathDB" id="FungiDB:MSYG_4074"/>
<keyword evidence="2" id="KW-0808">Transferase</keyword>
<evidence type="ECO:0000313" key="2">
    <source>
        <dbReference type="EMBL" id="SHO79724.1"/>
    </source>
</evidence>
<dbReference type="GO" id="GO:0016301">
    <property type="term" value="F:kinase activity"/>
    <property type="evidence" value="ECO:0007669"/>
    <property type="project" value="UniProtKB-KW"/>
</dbReference>
<dbReference type="OMA" id="KQDRTTY"/>
<dbReference type="GO" id="GO:0005737">
    <property type="term" value="C:cytoplasm"/>
    <property type="evidence" value="ECO:0007669"/>
    <property type="project" value="TreeGrafter"/>
</dbReference>
<dbReference type="STRING" id="1230383.M5E954"/>
<organism evidence="2 3">
    <name type="scientific">Malassezia sympodialis (strain ATCC 42132)</name>
    <name type="common">Atopic eczema-associated yeast</name>
    <dbReference type="NCBI Taxonomy" id="1230383"/>
    <lineage>
        <taxon>Eukaryota</taxon>
        <taxon>Fungi</taxon>
        <taxon>Dikarya</taxon>
        <taxon>Basidiomycota</taxon>
        <taxon>Ustilaginomycotina</taxon>
        <taxon>Malasseziomycetes</taxon>
        <taxon>Malasseziales</taxon>
        <taxon>Malasseziaceae</taxon>
        <taxon>Malassezia</taxon>
    </lineage>
</organism>
<feature type="compositionally biased region" description="Polar residues" evidence="1">
    <location>
        <begin position="479"/>
        <end position="521"/>
    </location>
</feature>
<gene>
    <name evidence="2" type="ORF">MSYG_4074</name>
</gene>
<dbReference type="AlphaFoldDB" id="M5E954"/>
<protein>
    <submittedName>
        <fullName evidence="2">Similar to S.cerevisiae protein YPL260W (Putative substrate of cAMP-dependent protein kinase (PKA))</fullName>
    </submittedName>
</protein>
<feature type="compositionally biased region" description="Acidic residues" evidence="1">
    <location>
        <begin position="467"/>
        <end position="477"/>
    </location>
</feature>
<dbReference type="PANTHER" id="PTHR28086:SF1">
    <property type="entry name" value="CU(2+) SUPPRESSING AND BLEOMYCIN SENSITIVE PROTEIN 1"/>
    <property type="match status" value="1"/>
</dbReference>
<dbReference type="HOGENOM" id="CLU_026648_1_0_1"/>
<evidence type="ECO:0000313" key="3">
    <source>
        <dbReference type="Proteomes" id="UP000186303"/>
    </source>
</evidence>
<dbReference type="EMBL" id="LT671827">
    <property type="protein sequence ID" value="SHO79724.1"/>
    <property type="molecule type" value="Genomic_DNA"/>
</dbReference>
<accession>M5E954</accession>